<dbReference type="AlphaFoldDB" id="A0A9P6KHE6"/>
<evidence type="ECO:0000313" key="2">
    <source>
        <dbReference type="EMBL" id="KAF9584710.1"/>
    </source>
</evidence>
<evidence type="ECO:0000313" key="3">
    <source>
        <dbReference type="Proteomes" id="UP000780801"/>
    </source>
</evidence>
<dbReference type="Proteomes" id="UP000780801">
    <property type="component" value="Unassembled WGS sequence"/>
</dbReference>
<keyword evidence="3" id="KW-1185">Reference proteome</keyword>
<protein>
    <recommendedName>
        <fullName evidence="1">Dynamin stalk domain-containing protein</fullName>
    </recommendedName>
</protein>
<dbReference type="EMBL" id="JAABOA010000347">
    <property type="protein sequence ID" value="KAF9584710.1"/>
    <property type="molecule type" value="Genomic_DNA"/>
</dbReference>
<organism evidence="2 3">
    <name type="scientific">Lunasporangiospora selenospora</name>
    <dbReference type="NCBI Taxonomy" id="979761"/>
    <lineage>
        <taxon>Eukaryota</taxon>
        <taxon>Fungi</taxon>
        <taxon>Fungi incertae sedis</taxon>
        <taxon>Mucoromycota</taxon>
        <taxon>Mortierellomycotina</taxon>
        <taxon>Mortierellomycetes</taxon>
        <taxon>Mortierellales</taxon>
        <taxon>Mortierellaceae</taxon>
        <taxon>Lunasporangiospora</taxon>
    </lineage>
</organism>
<accession>A0A9P6KHE6</accession>
<name>A0A9P6KHE6_9FUNG</name>
<evidence type="ECO:0000259" key="1">
    <source>
        <dbReference type="Pfam" id="PF01031"/>
    </source>
</evidence>
<comment type="caution">
    <text evidence="2">The sequence shown here is derived from an EMBL/GenBank/DDBJ whole genome shotgun (WGS) entry which is preliminary data.</text>
</comment>
<feature type="domain" description="Dynamin stalk" evidence="1">
    <location>
        <begin position="2"/>
        <end position="146"/>
    </location>
</feature>
<reference evidence="2" key="1">
    <citation type="journal article" date="2020" name="Fungal Divers.">
        <title>Resolving the Mortierellaceae phylogeny through synthesis of multi-gene phylogenetics and phylogenomics.</title>
        <authorList>
            <person name="Vandepol N."/>
            <person name="Liber J."/>
            <person name="Desiro A."/>
            <person name="Na H."/>
            <person name="Kennedy M."/>
            <person name="Barry K."/>
            <person name="Grigoriev I.V."/>
            <person name="Miller A.N."/>
            <person name="O'Donnell K."/>
            <person name="Stajich J.E."/>
            <person name="Bonito G."/>
        </authorList>
    </citation>
    <scope>NUCLEOTIDE SEQUENCE</scope>
    <source>
        <strain evidence="2">KOD1015</strain>
    </source>
</reference>
<dbReference type="OrthoDB" id="5061070at2759"/>
<sequence length="179" mass="20613">MRLSTVLYEHISKELPEFKREIGAVVREFKVELEAMGAPIFTYDDAHVKLSQASMILQPQVDAFLRADCDYHYFAKIKDIPISESELDPLVVYASLQKHYSDYRSAMMRECNPLTLEETQRLLSRYKANNLPGFVPFTTFKDVIKGHYLPGLEIITKENVFKMYKHLTDDAVADGSAKR</sequence>
<gene>
    <name evidence="2" type="ORF">BGW38_005473</name>
</gene>
<dbReference type="InterPro" id="IPR000375">
    <property type="entry name" value="Dynamin_stalk"/>
</dbReference>
<dbReference type="Pfam" id="PF01031">
    <property type="entry name" value="Dynamin_M"/>
    <property type="match status" value="1"/>
</dbReference>
<proteinExistence type="predicted"/>